<dbReference type="AlphaFoldDB" id="A0A7R9X0E9"/>
<evidence type="ECO:0008006" key="3">
    <source>
        <dbReference type="Google" id="ProtNLM"/>
    </source>
</evidence>
<dbReference type="InterPro" id="IPR029069">
    <property type="entry name" value="HotDog_dom_sf"/>
</dbReference>
<reference evidence="2" key="1">
    <citation type="submission" date="2021-01" db="EMBL/GenBank/DDBJ databases">
        <authorList>
            <person name="Corre E."/>
            <person name="Pelletier E."/>
            <person name="Niang G."/>
            <person name="Scheremetjew M."/>
            <person name="Finn R."/>
            <person name="Kale V."/>
            <person name="Holt S."/>
            <person name="Cochrane G."/>
            <person name="Meng A."/>
            <person name="Brown T."/>
            <person name="Cohen L."/>
        </authorList>
    </citation>
    <scope>NUCLEOTIDE SEQUENCE</scope>
    <source>
        <strain evidence="2">CCMP3328</strain>
    </source>
</reference>
<feature type="compositionally biased region" description="Low complexity" evidence="1">
    <location>
        <begin position="164"/>
        <end position="202"/>
    </location>
</feature>
<name>A0A7R9X0E9_9STRA</name>
<organism evidence="2">
    <name type="scientific">Craspedostauros australis</name>
    <dbReference type="NCBI Taxonomy" id="1486917"/>
    <lineage>
        <taxon>Eukaryota</taxon>
        <taxon>Sar</taxon>
        <taxon>Stramenopiles</taxon>
        <taxon>Ochrophyta</taxon>
        <taxon>Bacillariophyta</taxon>
        <taxon>Bacillariophyceae</taxon>
        <taxon>Bacillariophycidae</taxon>
        <taxon>Naviculales</taxon>
        <taxon>Naviculaceae</taxon>
        <taxon>Craspedostauros</taxon>
    </lineage>
</organism>
<gene>
    <name evidence="2" type="ORF">CAUS1442_LOCUS12025</name>
</gene>
<dbReference type="Pfam" id="PF14539">
    <property type="entry name" value="DUF4442"/>
    <property type="match status" value="1"/>
</dbReference>
<dbReference type="SUPFAM" id="SSF54637">
    <property type="entry name" value="Thioesterase/thiol ester dehydrase-isomerase"/>
    <property type="match status" value="1"/>
</dbReference>
<evidence type="ECO:0000256" key="1">
    <source>
        <dbReference type="SAM" id="MobiDB-lite"/>
    </source>
</evidence>
<dbReference type="EMBL" id="HBEF01019512">
    <property type="protein sequence ID" value="CAD8339892.1"/>
    <property type="molecule type" value="Transcribed_RNA"/>
</dbReference>
<evidence type="ECO:0000313" key="2">
    <source>
        <dbReference type="EMBL" id="CAD8339892.1"/>
    </source>
</evidence>
<protein>
    <recommendedName>
        <fullName evidence="3">DUF4442 domain-containing protein</fullName>
    </recommendedName>
</protein>
<dbReference type="Gene3D" id="3.10.129.10">
    <property type="entry name" value="Hotdog Thioesterase"/>
    <property type="match status" value="1"/>
</dbReference>
<feature type="region of interest" description="Disordered" evidence="1">
    <location>
        <begin position="160"/>
        <end position="211"/>
    </location>
</feature>
<sequence>MPSLIKFPYKAWLVRLVMNWYPPYIGAGIKITHLADDYRSATSEMALTWYNRNIVGTQFGGSLYSMCDPIYMVMFMHVLGKEYIVWDKSASIEYVSPGKSTVIANFKLDDVLMQSIKTLQPGEKRFETLEVEVIDKKSNKVVARLSKTLYIKRKLPRMSTPVDGGATAASATNAGSNPNHVTSSSSLPVSSTQVEQPQQEQEQGFENKMDP</sequence>
<dbReference type="InterPro" id="IPR027961">
    <property type="entry name" value="DUF4442"/>
</dbReference>
<accession>A0A7R9X0E9</accession>
<proteinExistence type="predicted"/>